<keyword evidence="4" id="KW-1185">Reference proteome</keyword>
<organism evidence="3 4">
    <name type="scientific">Trachymyrmex cornetzi</name>
    <dbReference type="NCBI Taxonomy" id="471704"/>
    <lineage>
        <taxon>Eukaryota</taxon>
        <taxon>Metazoa</taxon>
        <taxon>Ecdysozoa</taxon>
        <taxon>Arthropoda</taxon>
        <taxon>Hexapoda</taxon>
        <taxon>Insecta</taxon>
        <taxon>Pterygota</taxon>
        <taxon>Neoptera</taxon>
        <taxon>Endopterygota</taxon>
        <taxon>Hymenoptera</taxon>
        <taxon>Apocrita</taxon>
        <taxon>Aculeata</taxon>
        <taxon>Formicoidea</taxon>
        <taxon>Formicidae</taxon>
        <taxon>Myrmicinae</taxon>
        <taxon>Trachymyrmex</taxon>
    </lineage>
</organism>
<dbReference type="InterPro" id="IPR055469">
    <property type="entry name" value="DUF7041"/>
</dbReference>
<dbReference type="STRING" id="471704.A0A151IVE2"/>
<feature type="region of interest" description="Disordered" evidence="1">
    <location>
        <begin position="229"/>
        <end position="256"/>
    </location>
</feature>
<reference evidence="3 4" key="1">
    <citation type="submission" date="2015-09" db="EMBL/GenBank/DDBJ databases">
        <title>Trachymyrmex cornetzi WGS genome.</title>
        <authorList>
            <person name="Nygaard S."/>
            <person name="Hu H."/>
            <person name="Boomsma J."/>
            <person name="Zhang G."/>
        </authorList>
    </citation>
    <scope>NUCLEOTIDE SEQUENCE [LARGE SCALE GENOMIC DNA]</scope>
    <source>
        <strain evidence="3">Tcor2-1</strain>
        <tissue evidence="3">Whole body</tissue>
    </source>
</reference>
<dbReference type="EMBL" id="KQ980901">
    <property type="protein sequence ID" value="KYN11683.1"/>
    <property type="molecule type" value="Genomic_DNA"/>
</dbReference>
<evidence type="ECO:0000256" key="1">
    <source>
        <dbReference type="SAM" id="MobiDB-lite"/>
    </source>
</evidence>
<evidence type="ECO:0000259" key="2">
    <source>
        <dbReference type="Pfam" id="PF23055"/>
    </source>
</evidence>
<dbReference type="AlphaFoldDB" id="A0A151IVE2"/>
<dbReference type="PANTHER" id="PTHR33327:SF3">
    <property type="entry name" value="RNA-DIRECTED DNA POLYMERASE"/>
    <property type="match status" value="1"/>
</dbReference>
<dbReference type="PANTHER" id="PTHR33327">
    <property type="entry name" value="ENDONUCLEASE"/>
    <property type="match status" value="1"/>
</dbReference>
<feature type="domain" description="DUF7041" evidence="2">
    <location>
        <begin position="38"/>
        <end position="120"/>
    </location>
</feature>
<evidence type="ECO:0000313" key="3">
    <source>
        <dbReference type="EMBL" id="KYN11683.1"/>
    </source>
</evidence>
<protein>
    <recommendedName>
        <fullName evidence="2">DUF7041 domain-containing protein</fullName>
    </recommendedName>
</protein>
<feature type="compositionally biased region" description="Basic residues" evidence="1">
    <location>
        <begin position="244"/>
        <end position="254"/>
    </location>
</feature>
<proteinExistence type="predicted"/>
<dbReference type="Pfam" id="PF23055">
    <property type="entry name" value="DUF7041"/>
    <property type="match status" value="1"/>
</dbReference>
<name>A0A151IVE2_9HYME</name>
<dbReference type="Proteomes" id="UP000078492">
    <property type="component" value="Unassembled WGS sequence"/>
</dbReference>
<sequence>MPPPSVEELQQQVVQLQALLQQSQSNIARVDSYRVPKIPPFLIKDPIIWFIQVEATFETARITDQKTRAHYVIMSLDAEAIACCRDLISQTDLVEPYSKLKQRIIESFSASAESQLRQLIKGQVLTFGKPSQILHRLRNLNSYKRCDKAVIKTVCVFFEYLSPYIRGILATSECTDLDKLAKMADKITETSSDSAQCAAASLKNSEPSDLESKIDKLAADLATLTAQVKRSGRSKLKSEEDKRNRKRSKSRRHNVCWPHRTFGDQARACKGTEESPCS</sequence>
<gene>
    <name evidence="3" type="ORF">ALC57_16163</name>
</gene>
<evidence type="ECO:0000313" key="4">
    <source>
        <dbReference type="Proteomes" id="UP000078492"/>
    </source>
</evidence>
<accession>A0A151IVE2</accession>